<dbReference type="GO" id="GO:0032217">
    <property type="term" value="F:riboflavin transmembrane transporter activity"/>
    <property type="evidence" value="ECO:0007669"/>
    <property type="project" value="UniProtKB-UniRule"/>
</dbReference>
<keyword evidence="3 8" id="KW-0813">Transport</keyword>
<keyword evidence="5 9" id="KW-0812">Transmembrane</keyword>
<evidence type="ECO:0000256" key="4">
    <source>
        <dbReference type="ARBA" id="ARBA00022475"/>
    </source>
</evidence>
<evidence type="ECO:0000256" key="6">
    <source>
        <dbReference type="ARBA" id="ARBA00022989"/>
    </source>
</evidence>
<dbReference type="PATRIC" id="fig|1200793.3.peg.247"/>
<reference evidence="10 11" key="1">
    <citation type="journal article" date="2012" name="J. Bacteriol.">
        <title>Genome Sequence of the Lantibiotic Bacteriocin Producer Streptococcus salivarius Strain K12.</title>
        <authorList>
            <person name="Barretto C."/>
            <person name="Alvarez-Martin P."/>
            <person name="Foata F."/>
            <person name="Renault P."/>
            <person name="Berger B."/>
        </authorList>
    </citation>
    <scope>NUCLEOTIDE SEQUENCE [LARGE SCALE GENOMIC DNA]</scope>
    <source>
        <strain evidence="10 11">K12</strain>
    </source>
</reference>
<keyword evidence="4 8" id="KW-1003">Cell membrane</keyword>
<feature type="transmembrane region" description="Helical" evidence="9">
    <location>
        <begin position="96"/>
        <end position="117"/>
    </location>
</feature>
<comment type="caution">
    <text evidence="10">The sequence shown here is derived from an EMBL/GenBank/DDBJ whole genome shotgun (WGS) entry which is preliminary data.</text>
</comment>
<feature type="transmembrane region" description="Helical" evidence="9">
    <location>
        <begin position="170"/>
        <end position="195"/>
    </location>
</feature>
<evidence type="ECO:0000256" key="7">
    <source>
        <dbReference type="ARBA" id="ARBA00023136"/>
    </source>
</evidence>
<feature type="transmembrane region" description="Helical" evidence="9">
    <location>
        <begin position="126"/>
        <end position="150"/>
    </location>
</feature>
<comment type="function">
    <text evidence="8">Probably a riboflavin-binding protein that interacts with the energy-coupling factor (ECF) ABC-transporter complex.</text>
</comment>
<comment type="subcellular location">
    <subcellularLocation>
        <location evidence="1">Cell membrane</location>
        <topology evidence="1">Multi-pass membrane protein</topology>
    </subcellularLocation>
</comment>
<dbReference type="Proteomes" id="UP000006983">
    <property type="component" value="Unassembled WGS sequence"/>
</dbReference>
<dbReference type="GO" id="GO:0005886">
    <property type="term" value="C:plasma membrane"/>
    <property type="evidence" value="ECO:0007669"/>
    <property type="project" value="UniProtKB-SubCell"/>
</dbReference>
<evidence type="ECO:0000256" key="2">
    <source>
        <dbReference type="ARBA" id="ARBA00005540"/>
    </source>
</evidence>
<dbReference type="InterPro" id="IPR025720">
    <property type="entry name" value="RibU"/>
</dbReference>
<dbReference type="AlphaFoldDB" id="J7TW95"/>
<dbReference type="PIRSF" id="PIRSF037778">
    <property type="entry name" value="UCP037778_transp_RibU"/>
    <property type="match status" value="1"/>
</dbReference>
<protein>
    <recommendedName>
        <fullName evidence="8">Riboflavin transporter</fullName>
    </recommendedName>
</protein>
<feature type="transmembrane region" description="Helical" evidence="9">
    <location>
        <begin position="26"/>
        <end position="47"/>
    </location>
</feature>
<dbReference type="EMBL" id="ALIF01000001">
    <property type="protein sequence ID" value="EJO16348.1"/>
    <property type="molecule type" value="Genomic_DNA"/>
</dbReference>
<dbReference type="InterPro" id="IPR024529">
    <property type="entry name" value="ECF_trnsprt_substrate-spec"/>
</dbReference>
<evidence type="ECO:0000256" key="3">
    <source>
        <dbReference type="ARBA" id="ARBA00022448"/>
    </source>
</evidence>
<evidence type="ECO:0000256" key="9">
    <source>
        <dbReference type="SAM" id="Phobius"/>
    </source>
</evidence>
<keyword evidence="7 8" id="KW-0472">Membrane</keyword>
<gene>
    <name evidence="10" type="ORF">RSSL_00989</name>
</gene>
<evidence type="ECO:0000256" key="8">
    <source>
        <dbReference type="PIRNR" id="PIRNR037778"/>
    </source>
</evidence>
<evidence type="ECO:0000313" key="11">
    <source>
        <dbReference type="Proteomes" id="UP000006983"/>
    </source>
</evidence>
<keyword evidence="6 9" id="KW-1133">Transmembrane helix</keyword>
<dbReference type="Gene3D" id="1.10.1760.20">
    <property type="match status" value="1"/>
</dbReference>
<evidence type="ECO:0000256" key="1">
    <source>
        <dbReference type="ARBA" id="ARBA00004651"/>
    </source>
</evidence>
<evidence type="ECO:0000256" key="5">
    <source>
        <dbReference type="ARBA" id="ARBA00022692"/>
    </source>
</evidence>
<keyword evidence="11" id="KW-1185">Reference proteome</keyword>
<dbReference type="Pfam" id="PF12822">
    <property type="entry name" value="ECF_trnsprt"/>
    <property type="match status" value="1"/>
</dbReference>
<organism evidence="10 11">
    <name type="scientific">Streptococcus salivarius K12</name>
    <dbReference type="NCBI Taxonomy" id="1200793"/>
    <lineage>
        <taxon>Bacteria</taxon>
        <taxon>Bacillati</taxon>
        <taxon>Bacillota</taxon>
        <taxon>Bacilli</taxon>
        <taxon>Lactobacillales</taxon>
        <taxon>Streptococcaceae</taxon>
        <taxon>Streptococcus</taxon>
    </lineage>
</organism>
<evidence type="ECO:0000313" key="10">
    <source>
        <dbReference type="EMBL" id="EJO16348.1"/>
    </source>
</evidence>
<name>J7TW95_STRSL</name>
<sequence>MGKSIGNFFQIVKIWRNFFMTNTRKLAYIAILSAVSFLLLYFSFPLIPAADFLKVDFSILPVLIALVIFDFKSAIGVLLLRSLLKLLLNNGGPGSMIGLPMNFVALGVFVWVLSYFWKKNQTSKNYILGSVLGTVLLTVAMVILNYIYAVPLYAKFANFDIAQFIGLYKYLFAMVVPFNLLEGLIFAVAFALIYAPLKSILVKL</sequence>
<proteinExistence type="inferred from homology"/>
<accession>J7TW95</accession>
<feature type="transmembrane region" description="Helical" evidence="9">
    <location>
        <begin position="59"/>
        <end position="84"/>
    </location>
</feature>
<comment type="similarity">
    <text evidence="2 8">Belongs to the prokaryotic riboflavin transporter (P-RFT) (TC 2.A.87) family.</text>
</comment>
<dbReference type="PANTHER" id="PTHR38438:SF1">
    <property type="entry name" value="RIBOFLAVIN TRANSPORTER RIBU"/>
    <property type="match status" value="1"/>
</dbReference>
<dbReference type="PANTHER" id="PTHR38438">
    <property type="entry name" value="RIBOFLAVIN TRANSPORTER RIBU"/>
    <property type="match status" value="1"/>
</dbReference>